<dbReference type="STRING" id="936435.F8Q7Q6"/>
<dbReference type="InParanoid" id="F8Q7Q6"/>
<protein>
    <submittedName>
        <fullName evidence="2">Uncharacterized protein</fullName>
    </submittedName>
</protein>
<dbReference type="Proteomes" id="UP000008063">
    <property type="component" value="Unassembled WGS sequence"/>
</dbReference>
<name>F8Q7Q6_SERL3</name>
<feature type="compositionally biased region" description="Acidic residues" evidence="1">
    <location>
        <begin position="114"/>
        <end position="158"/>
    </location>
</feature>
<dbReference type="eggNOG" id="ENOG502STNE">
    <property type="taxonomic scope" value="Eukaryota"/>
</dbReference>
<reference evidence="3" key="1">
    <citation type="journal article" date="2011" name="Science">
        <title>The plant cell wall-decomposing machinery underlies the functional diversity of forest fungi.</title>
        <authorList>
            <person name="Eastwood D.C."/>
            <person name="Floudas D."/>
            <person name="Binder M."/>
            <person name="Majcherczyk A."/>
            <person name="Schneider P."/>
            <person name="Aerts A."/>
            <person name="Asiegbu F.O."/>
            <person name="Baker S.E."/>
            <person name="Barry K."/>
            <person name="Bendiksby M."/>
            <person name="Blumentritt M."/>
            <person name="Coutinho P.M."/>
            <person name="Cullen D."/>
            <person name="de Vries R.P."/>
            <person name="Gathman A."/>
            <person name="Goodell B."/>
            <person name="Henrissat B."/>
            <person name="Ihrmark K."/>
            <person name="Kauserud H."/>
            <person name="Kohler A."/>
            <person name="LaButti K."/>
            <person name="Lapidus A."/>
            <person name="Lavin J.L."/>
            <person name="Lee Y.-H."/>
            <person name="Lindquist E."/>
            <person name="Lilly W."/>
            <person name="Lucas S."/>
            <person name="Morin E."/>
            <person name="Murat C."/>
            <person name="Oguiza J.A."/>
            <person name="Park J."/>
            <person name="Pisabarro A.G."/>
            <person name="Riley R."/>
            <person name="Rosling A."/>
            <person name="Salamov A."/>
            <person name="Schmidt O."/>
            <person name="Schmutz J."/>
            <person name="Skrede I."/>
            <person name="Stenlid J."/>
            <person name="Wiebenga A."/>
            <person name="Xie X."/>
            <person name="Kuees U."/>
            <person name="Hibbett D.S."/>
            <person name="Hoffmeister D."/>
            <person name="Hoegberg N."/>
            <person name="Martin F."/>
            <person name="Grigoriev I.V."/>
            <person name="Watkinson S.C."/>
        </authorList>
    </citation>
    <scope>NUCLEOTIDE SEQUENCE [LARGE SCALE GENOMIC DNA]</scope>
    <source>
        <strain evidence="3">strain S7.3</strain>
    </source>
</reference>
<feature type="compositionally biased region" description="Acidic residues" evidence="1">
    <location>
        <begin position="89"/>
        <end position="99"/>
    </location>
</feature>
<dbReference type="AlphaFoldDB" id="F8Q7Q6"/>
<evidence type="ECO:0000256" key="1">
    <source>
        <dbReference type="SAM" id="MobiDB-lite"/>
    </source>
</evidence>
<dbReference type="OrthoDB" id="3267661at2759"/>
<keyword evidence="3" id="KW-1185">Reference proteome</keyword>
<feature type="compositionally biased region" description="Acidic residues" evidence="1">
    <location>
        <begin position="52"/>
        <end position="62"/>
    </location>
</feature>
<dbReference type="HOGENOM" id="CLU_116811_0_0_1"/>
<dbReference type="OMA" id="IGRTWTQ"/>
<evidence type="ECO:0000313" key="3">
    <source>
        <dbReference type="Proteomes" id="UP000008063"/>
    </source>
</evidence>
<organism evidence="3">
    <name type="scientific">Serpula lacrymans var. lacrymans (strain S7.3)</name>
    <name type="common">Dry rot fungus</name>
    <dbReference type="NCBI Taxonomy" id="936435"/>
    <lineage>
        <taxon>Eukaryota</taxon>
        <taxon>Fungi</taxon>
        <taxon>Dikarya</taxon>
        <taxon>Basidiomycota</taxon>
        <taxon>Agaricomycotina</taxon>
        <taxon>Agaricomycetes</taxon>
        <taxon>Agaricomycetidae</taxon>
        <taxon>Boletales</taxon>
        <taxon>Coniophorineae</taxon>
        <taxon>Serpulaceae</taxon>
        <taxon>Serpula</taxon>
    </lineage>
</organism>
<feature type="compositionally biased region" description="Basic and acidic residues" evidence="1">
    <location>
        <begin position="35"/>
        <end position="51"/>
    </location>
</feature>
<feature type="region of interest" description="Disordered" evidence="1">
    <location>
        <begin position="1"/>
        <end position="158"/>
    </location>
</feature>
<sequence length="158" mass="17500">MSIATPTAIPRDPIIPLVLPKAPQPNSLPLPKSSHSPERMNRRRNLQREMDDLSDEENELEDANTLIRMRGYNWLIPIGRRTTQQEEKNDAEDETDESEAGQSGAPASSLIGEGDGEGENDSSPDLDASMEDMDEGDITGETEEGLTEYEEEPSDMQN</sequence>
<dbReference type="EMBL" id="GL945485">
    <property type="protein sequence ID" value="EGN95594.1"/>
    <property type="molecule type" value="Genomic_DNA"/>
</dbReference>
<proteinExistence type="predicted"/>
<evidence type="ECO:0000313" key="2">
    <source>
        <dbReference type="EMBL" id="EGN95594.1"/>
    </source>
</evidence>
<gene>
    <name evidence="2" type="ORF">SERLA73DRAFT_186697</name>
</gene>
<accession>F8Q7Q6</accession>